<dbReference type="AlphaFoldDB" id="A0A3B0SGP7"/>
<evidence type="ECO:0008006" key="4">
    <source>
        <dbReference type="Google" id="ProtNLM"/>
    </source>
</evidence>
<dbReference type="PROSITE" id="PS50110">
    <property type="entry name" value="RESPONSE_REGULATORY"/>
    <property type="match status" value="1"/>
</dbReference>
<proteinExistence type="predicted"/>
<gene>
    <name evidence="3" type="ORF">MNBD_ALPHA05-1447</name>
</gene>
<reference evidence="3" key="1">
    <citation type="submission" date="2018-06" db="EMBL/GenBank/DDBJ databases">
        <authorList>
            <person name="Zhirakovskaya E."/>
        </authorList>
    </citation>
    <scope>NUCLEOTIDE SEQUENCE</scope>
</reference>
<dbReference type="GO" id="GO:0003677">
    <property type="term" value="F:DNA binding"/>
    <property type="evidence" value="ECO:0007669"/>
    <property type="project" value="InterPro"/>
</dbReference>
<dbReference type="PROSITE" id="PS50930">
    <property type="entry name" value="HTH_LYTTR"/>
    <property type="match status" value="1"/>
</dbReference>
<dbReference type="SUPFAM" id="SSF52172">
    <property type="entry name" value="CheY-like"/>
    <property type="match status" value="1"/>
</dbReference>
<dbReference type="Gene3D" id="3.40.50.2300">
    <property type="match status" value="1"/>
</dbReference>
<dbReference type="Pfam" id="PF00072">
    <property type="entry name" value="Response_reg"/>
    <property type="match status" value="1"/>
</dbReference>
<evidence type="ECO:0000259" key="1">
    <source>
        <dbReference type="PROSITE" id="PS50110"/>
    </source>
</evidence>
<evidence type="ECO:0000259" key="2">
    <source>
        <dbReference type="PROSITE" id="PS50930"/>
    </source>
</evidence>
<dbReference type="InterPro" id="IPR007492">
    <property type="entry name" value="LytTR_DNA-bd_dom"/>
</dbReference>
<dbReference type="Gene3D" id="2.40.50.1020">
    <property type="entry name" value="LytTr DNA-binding domain"/>
    <property type="match status" value="1"/>
</dbReference>
<dbReference type="InterPro" id="IPR001789">
    <property type="entry name" value="Sig_transdc_resp-reg_receiver"/>
</dbReference>
<feature type="domain" description="Response regulatory" evidence="1">
    <location>
        <begin position="2"/>
        <end position="116"/>
    </location>
</feature>
<accession>A0A3B0SGP7</accession>
<feature type="domain" description="HTH LytTR-type" evidence="2">
    <location>
        <begin position="125"/>
        <end position="229"/>
    </location>
</feature>
<protein>
    <recommendedName>
        <fullName evidence="4">Two-component transcriptional response regulator, LuxR family</fullName>
    </recommendedName>
</protein>
<dbReference type="PANTHER" id="PTHR37299">
    <property type="entry name" value="TRANSCRIPTIONAL REGULATOR-RELATED"/>
    <property type="match status" value="1"/>
</dbReference>
<name>A0A3B0SGP7_9ZZZZ</name>
<organism evidence="3">
    <name type="scientific">hydrothermal vent metagenome</name>
    <dbReference type="NCBI Taxonomy" id="652676"/>
    <lineage>
        <taxon>unclassified sequences</taxon>
        <taxon>metagenomes</taxon>
        <taxon>ecological metagenomes</taxon>
    </lineage>
</organism>
<dbReference type="Pfam" id="PF04397">
    <property type="entry name" value="LytTR"/>
    <property type="match status" value="1"/>
</dbReference>
<evidence type="ECO:0000313" key="3">
    <source>
        <dbReference type="EMBL" id="VAW03510.1"/>
    </source>
</evidence>
<dbReference type="InterPro" id="IPR011006">
    <property type="entry name" value="CheY-like_superfamily"/>
</dbReference>
<dbReference type="SMART" id="SM00850">
    <property type="entry name" value="LytTR"/>
    <property type="match status" value="1"/>
</dbReference>
<dbReference type="SMART" id="SM00448">
    <property type="entry name" value="REC"/>
    <property type="match status" value="1"/>
</dbReference>
<dbReference type="GO" id="GO:0000156">
    <property type="term" value="F:phosphorelay response regulator activity"/>
    <property type="evidence" value="ECO:0007669"/>
    <property type="project" value="InterPro"/>
</dbReference>
<sequence length="234" mass="26002">MNILIVEDEAPAARRLRRLVAAELGLEIDDIAVADNLDVAQQIIRETRVDLLLLDLDLSGLDGFDVLRATGAKKPATVIVSANIDRALDAFDHDVVDFVAKPVSAERLSRALARVREAQSGEMRLIVRAQGRTDIIPASQIVRISGAGDYIEIATTGGQIYLHDDRLEALEKRLPPSFLRVHRSYIVNMAYALQLRTMDRDRRVLMVRNGEEIPVSRRRMSATRAALETLAASR</sequence>
<dbReference type="EMBL" id="UOEH01000398">
    <property type="protein sequence ID" value="VAW03510.1"/>
    <property type="molecule type" value="Genomic_DNA"/>
</dbReference>
<dbReference type="InterPro" id="IPR046947">
    <property type="entry name" value="LytR-like"/>
</dbReference>
<dbReference type="PANTHER" id="PTHR37299:SF1">
    <property type="entry name" value="STAGE 0 SPORULATION PROTEIN A HOMOLOG"/>
    <property type="match status" value="1"/>
</dbReference>